<organism evidence="1 2">
    <name type="scientific">Oscillatoria acuminata PCC 6304</name>
    <dbReference type="NCBI Taxonomy" id="56110"/>
    <lineage>
        <taxon>Bacteria</taxon>
        <taxon>Bacillati</taxon>
        <taxon>Cyanobacteriota</taxon>
        <taxon>Cyanophyceae</taxon>
        <taxon>Oscillatoriophycideae</taxon>
        <taxon>Oscillatoriales</taxon>
        <taxon>Oscillatoriaceae</taxon>
        <taxon>Oscillatoria</taxon>
    </lineage>
</organism>
<dbReference type="AlphaFoldDB" id="K9TRB9"/>
<evidence type="ECO:0000313" key="2">
    <source>
        <dbReference type="Proteomes" id="UP000010367"/>
    </source>
</evidence>
<keyword evidence="2" id="KW-1185">Reference proteome</keyword>
<dbReference type="GO" id="GO:0003824">
    <property type="term" value="F:catalytic activity"/>
    <property type="evidence" value="ECO:0007669"/>
    <property type="project" value="InterPro"/>
</dbReference>
<sequence>MTITLQKKPAVNSPVECPQELRNAWARVFAHAWSQEDREFLRRLNKDPRQTIEQIASGESSDSEQLCQACQTILEYVNDPNSEEGFLALPPLPEHLQRGNLSEEQLYTYANQDGLYGVLRVC</sequence>
<dbReference type="GO" id="GO:0046914">
    <property type="term" value="F:transition metal ion binding"/>
    <property type="evidence" value="ECO:0007669"/>
    <property type="project" value="InterPro"/>
</dbReference>
<protein>
    <submittedName>
        <fullName evidence="1">Uncharacterized protein</fullName>
    </submittedName>
</protein>
<dbReference type="Proteomes" id="UP000010367">
    <property type="component" value="Chromosome"/>
</dbReference>
<dbReference type="SUPFAM" id="SSF56209">
    <property type="entry name" value="Nitrile hydratase alpha chain"/>
    <property type="match status" value="1"/>
</dbReference>
<dbReference type="RefSeq" id="WP_015151319.1">
    <property type="nucleotide sequence ID" value="NC_019693.1"/>
</dbReference>
<name>K9TRB9_9CYAN</name>
<dbReference type="HOGENOM" id="CLU_2207375_0_0_3"/>
<dbReference type="InParanoid" id="K9TRB9"/>
<gene>
    <name evidence="1" type="ORF">Oscil6304_5210</name>
</gene>
<reference evidence="1 2" key="1">
    <citation type="submission" date="2012-06" db="EMBL/GenBank/DDBJ databases">
        <title>Finished chromosome of genome of Oscillatoria acuminata PCC 6304.</title>
        <authorList>
            <consortium name="US DOE Joint Genome Institute"/>
            <person name="Gugger M."/>
            <person name="Coursin T."/>
            <person name="Rippka R."/>
            <person name="Tandeau De Marsac N."/>
            <person name="Huntemann M."/>
            <person name="Wei C.-L."/>
            <person name="Han J."/>
            <person name="Detter J.C."/>
            <person name="Han C."/>
            <person name="Tapia R."/>
            <person name="Davenport K."/>
            <person name="Daligault H."/>
            <person name="Erkkila T."/>
            <person name="Gu W."/>
            <person name="Munk A.C.C."/>
            <person name="Teshima H."/>
            <person name="Xu Y."/>
            <person name="Chain P."/>
            <person name="Chen A."/>
            <person name="Krypides N."/>
            <person name="Mavromatis K."/>
            <person name="Markowitz V."/>
            <person name="Szeto E."/>
            <person name="Ivanova N."/>
            <person name="Mikhailova N."/>
            <person name="Ovchinnikova G."/>
            <person name="Pagani I."/>
            <person name="Pati A."/>
            <person name="Goodwin L."/>
            <person name="Peters L."/>
            <person name="Pitluck S."/>
            <person name="Woyke T."/>
            <person name="Kerfeld C."/>
        </authorList>
    </citation>
    <scope>NUCLEOTIDE SEQUENCE [LARGE SCALE GENOMIC DNA]</scope>
    <source>
        <strain evidence="1 2">PCC 6304</strain>
    </source>
</reference>
<dbReference type="OrthoDB" id="9580872at2"/>
<proteinExistence type="predicted"/>
<dbReference type="EMBL" id="CP003607">
    <property type="protein sequence ID" value="AFY84706.1"/>
    <property type="molecule type" value="Genomic_DNA"/>
</dbReference>
<accession>K9TRB9</accession>
<dbReference type="KEGG" id="oac:Oscil6304_5210"/>
<dbReference type="InterPro" id="IPR036648">
    <property type="entry name" value="CN_Hdrase_a/SCN_Hdrase_g_sf"/>
</dbReference>
<evidence type="ECO:0000313" key="1">
    <source>
        <dbReference type="EMBL" id="AFY84706.1"/>
    </source>
</evidence>